<dbReference type="InterPro" id="IPR011650">
    <property type="entry name" value="Peptidase_M20_dimer"/>
</dbReference>
<keyword evidence="1" id="KW-0645">Protease</keyword>
<name>A0A919XUG5_9BACL</name>
<dbReference type="RefSeq" id="WP_212940957.1">
    <property type="nucleotide sequence ID" value="NZ_BORR01000014.1"/>
</dbReference>
<reference evidence="5 6" key="1">
    <citation type="submission" date="2021-03" db="EMBL/GenBank/DDBJ databases">
        <title>Antimicrobial resistance genes in bacteria isolated from Japanese honey, and their potential for conferring macrolide and lincosamide resistance in the American foulbrood pathogen Paenibacillus larvae.</title>
        <authorList>
            <person name="Okamoto M."/>
            <person name="Kumagai M."/>
            <person name="Kanamori H."/>
            <person name="Takamatsu D."/>
        </authorList>
    </citation>
    <scope>NUCLEOTIDE SEQUENCE [LARGE SCALE GENOMIC DNA]</scope>
    <source>
        <strain evidence="5 6">J41TS12</strain>
    </source>
</reference>
<dbReference type="InterPro" id="IPR051458">
    <property type="entry name" value="Cyt/Met_Dipeptidase"/>
</dbReference>
<dbReference type="GO" id="GO:0046872">
    <property type="term" value="F:metal ion binding"/>
    <property type="evidence" value="ECO:0007669"/>
    <property type="project" value="UniProtKB-KW"/>
</dbReference>
<accession>A0A919XUG5</accession>
<dbReference type="PANTHER" id="PTHR43270">
    <property type="entry name" value="BETA-ALA-HIS DIPEPTIDASE"/>
    <property type="match status" value="1"/>
</dbReference>
<protein>
    <submittedName>
        <fullName evidence="5">Acetylornithine deacetylase</fullName>
    </submittedName>
</protein>
<dbReference type="GO" id="GO:0005829">
    <property type="term" value="C:cytosol"/>
    <property type="evidence" value="ECO:0007669"/>
    <property type="project" value="TreeGrafter"/>
</dbReference>
<dbReference type="Gene3D" id="3.40.630.10">
    <property type="entry name" value="Zn peptidases"/>
    <property type="match status" value="1"/>
</dbReference>
<keyword evidence="3" id="KW-0378">Hydrolase</keyword>
<dbReference type="PANTHER" id="PTHR43270:SF8">
    <property type="entry name" value="DI- AND TRIPEPTIDASE DUG2-RELATED"/>
    <property type="match status" value="1"/>
</dbReference>
<dbReference type="GO" id="GO:0009014">
    <property type="term" value="F:succinyl-diaminopimelate desuccinylase activity"/>
    <property type="evidence" value="ECO:0007669"/>
    <property type="project" value="TreeGrafter"/>
</dbReference>
<dbReference type="Gene3D" id="3.30.70.360">
    <property type="match status" value="1"/>
</dbReference>
<organism evidence="5 6">
    <name type="scientific">Paenibacillus antibioticophila</name>
    <dbReference type="NCBI Taxonomy" id="1274374"/>
    <lineage>
        <taxon>Bacteria</taxon>
        <taxon>Bacillati</taxon>
        <taxon>Bacillota</taxon>
        <taxon>Bacilli</taxon>
        <taxon>Bacillales</taxon>
        <taxon>Paenibacillaceae</taxon>
        <taxon>Paenibacillus</taxon>
    </lineage>
</organism>
<dbReference type="AlphaFoldDB" id="A0A919XUG5"/>
<dbReference type="EMBL" id="BORR01000014">
    <property type="protein sequence ID" value="GIO38656.1"/>
    <property type="molecule type" value="Genomic_DNA"/>
</dbReference>
<keyword evidence="2" id="KW-0479">Metal-binding</keyword>
<sequence length="463" mass="51214">MVEENNENWQEIDQAYIRAISMLGDLIAIPSVAAQNRGSREAAEYCKRIIEDLGGEASIFDDLPGNPVVYGFFQAGSAGNSDNTLLFYNHYDVQPEEPLNEWDSPPFALTEKEGKLFARGVGDNKGDIAARLAAIHLLQQQPGGLPCNIKFLIEGEEEIGSPNLAAFVEKYKEAFSADACIWEFGYKDESERLGLVAGLKGLLYFELICKGAEQDLHSLSSGYIDNPVLRLTHALSSIKSIEGEILIEGFHDDAEKPTEQEVWAVKQLPFDEKAIKELYNLKLPLLTERSGKDPREVSAFESLLTVCGIYGGYTGEGAKTLIPGQATAKVEVRLVAGQEPQRVIELLRNHLDQKGFPDIEINVINDRQRGFRSSLSNDFVQLVRSTAEELYPDGVTLTPNHPGCGPMHVLGSILKLPIVSTGIGWSGSKYHAPNENVRIRDFKQGIAHIALLLRRFGEQEFNQ</sequence>
<dbReference type="GO" id="GO:0008233">
    <property type="term" value="F:peptidase activity"/>
    <property type="evidence" value="ECO:0007669"/>
    <property type="project" value="UniProtKB-KW"/>
</dbReference>
<evidence type="ECO:0000256" key="1">
    <source>
        <dbReference type="ARBA" id="ARBA00022670"/>
    </source>
</evidence>
<dbReference type="InterPro" id="IPR002933">
    <property type="entry name" value="Peptidase_M20"/>
</dbReference>
<evidence type="ECO:0000256" key="3">
    <source>
        <dbReference type="ARBA" id="ARBA00022801"/>
    </source>
</evidence>
<dbReference type="GO" id="GO:0009089">
    <property type="term" value="P:lysine biosynthetic process via diaminopimelate"/>
    <property type="evidence" value="ECO:0007669"/>
    <property type="project" value="TreeGrafter"/>
</dbReference>
<gene>
    <name evidence="5" type="ORF">J41TS12_35170</name>
</gene>
<evidence type="ECO:0000256" key="2">
    <source>
        <dbReference type="ARBA" id="ARBA00022723"/>
    </source>
</evidence>
<evidence type="ECO:0000313" key="5">
    <source>
        <dbReference type="EMBL" id="GIO38656.1"/>
    </source>
</evidence>
<dbReference type="GO" id="GO:0006508">
    <property type="term" value="P:proteolysis"/>
    <property type="evidence" value="ECO:0007669"/>
    <property type="project" value="UniProtKB-KW"/>
</dbReference>
<keyword evidence="6" id="KW-1185">Reference proteome</keyword>
<dbReference type="Pfam" id="PF01546">
    <property type="entry name" value="Peptidase_M20"/>
    <property type="match status" value="1"/>
</dbReference>
<feature type="domain" description="Peptidase M20 dimerisation" evidence="4">
    <location>
        <begin position="198"/>
        <end position="355"/>
    </location>
</feature>
<proteinExistence type="predicted"/>
<dbReference type="Pfam" id="PF07687">
    <property type="entry name" value="M20_dimer"/>
    <property type="match status" value="1"/>
</dbReference>
<comment type="caution">
    <text evidence="5">The sequence shown here is derived from an EMBL/GenBank/DDBJ whole genome shotgun (WGS) entry which is preliminary data.</text>
</comment>
<dbReference type="Proteomes" id="UP000681162">
    <property type="component" value="Unassembled WGS sequence"/>
</dbReference>
<dbReference type="SUPFAM" id="SSF53187">
    <property type="entry name" value="Zn-dependent exopeptidases"/>
    <property type="match status" value="1"/>
</dbReference>
<evidence type="ECO:0000259" key="4">
    <source>
        <dbReference type="Pfam" id="PF07687"/>
    </source>
</evidence>
<evidence type="ECO:0000313" key="6">
    <source>
        <dbReference type="Proteomes" id="UP000681162"/>
    </source>
</evidence>